<protein>
    <submittedName>
        <fullName evidence="1">DUF416 family protein</fullName>
    </submittedName>
</protein>
<dbReference type="Proteomes" id="UP001597342">
    <property type="component" value="Unassembled WGS sequence"/>
</dbReference>
<dbReference type="RefSeq" id="WP_379830488.1">
    <property type="nucleotide sequence ID" value="NZ_JBHUHU010000003.1"/>
</dbReference>
<dbReference type="InterPro" id="IPR007338">
    <property type="entry name" value="DUF416"/>
</dbReference>
<reference evidence="2" key="1">
    <citation type="journal article" date="2019" name="Int. J. Syst. Evol. Microbiol.">
        <title>The Global Catalogue of Microorganisms (GCM) 10K type strain sequencing project: providing services to taxonomists for standard genome sequencing and annotation.</title>
        <authorList>
            <consortium name="The Broad Institute Genomics Platform"/>
            <consortium name="The Broad Institute Genome Sequencing Center for Infectious Disease"/>
            <person name="Wu L."/>
            <person name="Ma J."/>
        </authorList>
    </citation>
    <scope>NUCLEOTIDE SEQUENCE [LARGE SCALE GENOMIC DNA]</scope>
    <source>
        <strain evidence="2">JCM 3389</strain>
    </source>
</reference>
<comment type="caution">
    <text evidence="1">The sequence shown here is derived from an EMBL/GenBank/DDBJ whole genome shotgun (WGS) entry which is preliminary data.</text>
</comment>
<evidence type="ECO:0000313" key="1">
    <source>
        <dbReference type="EMBL" id="MFD2099732.1"/>
    </source>
</evidence>
<gene>
    <name evidence="1" type="ORF">ACFSJE_08120</name>
</gene>
<name>A0ABW4XW69_9FLAO</name>
<dbReference type="Gene3D" id="1.20.1590.10">
    <property type="entry name" value="YP_001051499.1 domain like"/>
    <property type="match status" value="1"/>
</dbReference>
<dbReference type="InterPro" id="IPR023381">
    <property type="entry name" value="YP001051499.1-like_dom_sf"/>
</dbReference>
<dbReference type="Pfam" id="PF04222">
    <property type="entry name" value="DUF416"/>
    <property type="match status" value="1"/>
</dbReference>
<dbReference type="EMBL" id="JBHUHU010000003">
    <property type="protein sequence ID" value="MFD2099732.1"/>
    <property type="molecule type" value="Genomic_DNA"/>
</dbReference>
<accession>A0ABW4XW69</accession>
<keyword evidence="2" id="KW-1185">Reference proteome</keyword>
<sequence length="164" mass="19090">MNYAEFETKFKKQVFSIDFDKQLALAIEVCKKLYFDYVEFSEKYQWGDKDILMDAIAILEQSKNKDVNKSEIDQMLNQIDDVTPDMDDFGSDEQGSYALNSCVAVSNSLQFLVDRLPEHIYDIGICFIDTIDFKIQEKQSLTEQEIEKHPLMIEAREFLIGKSK</sequence>
<proteinExistence type="predicted"/>
<organism evidence="1 2">
    <name type="scientific">Flagellimonas iocasae</name>
    <dbReference type="NCBI Taxonomy" id="2055905"/>
    <lineage>
        <taxon>Bacteria</taxon>
        <taxon>Pseudomonadati</taxon>
        <taxon>Bacteroidota</taxon>
        <taxon>Flavobacteriia</taxon>
        <taxon>Flavobacteriales</taxon>
        <taxon>Flavobacteriaceae</taxon>
        <taxon>Flagellimonas</taxon>
    </lineage>
</organism>
<evidence type="ECO:0000313" key="2">
    <source>
        <dbReference type="Proteomes" id="UP001597342"/>
    </source>
</evidence>